<dbReference type="Pfam" id="PF03602">
    <property type="entry name" value="Cons_hypoth95"/>
    <property type="match status" value="1"/>
</dbReference>
<dbReference type="PANTHER" id="PTHR43542:SF1">
    <property type="entry name" value="METHYLTRANSFERASE"/>
    <property type="match status" value="1"/>
</dbReference>
<dbReference type="EMBL" id="RQZF01000001">
    <property type="protein sequence ID" value="RRC96365.1"/>
    <property type="molecule type" value="Genomic_DNA"/>
</dbReference>
<dbReference type="OrthoDB" id="9803017at2"/>
<sequence>MTRIVAGRAGGRTLKVPAKGTRPTSERVREALFSRLDHMGILSGAAVLDLYAGSGALGLEALSRGARRATFVEKSRLAAATIKQNLAGTDLAALGSVACADVGTYIAQRDGESLSGEYDVIFIDPPYDMPAVQLNTVLAHLGPWMHSDTLVIVEASSRSPEPQWPVDLVREERRAYGETVMWFAGPPLPEMKESADVPHDLDGSRMSEGGIV</sequence>
<evidence type="ECO:0000256" key="2">
    <source>
        <dbReference type="ARBA" id="ARBA00022679"/>
    </source>
</evidence>
<organism evidence="4 5">
    <name type="scientific">Schaalia canis</name>
    <dbReference type="NCBI Taxonomy" id="100469"/>
    <lineage>
        <taxon>Bacteria</taxon>
        <taxon>Bacillati</taxon>
        <taxon>Actinomycetota</taxon>
        <taxon>Actinomycetes</taxon>
        <taxon>Actinomycetales</taxon>
        <taxon>Actinomycetaceae</taxon>
        <taxon>Schaalia</taxon>
    </lineage>
</organism>
<keyword evidence="2 4" id="KW-0808">Transferase</keyword>
<dbReference type="InterPro" id="IPR004398">
    <property type="entry name" value="RNA_MeTrfase_RsmD"/>
</dbReference>
<dbReference type="GO" id="GO:0003676">
    <property type="term" value="F:nucleic acid binding"/>
    <property type="evidence" value="ECO:0007669"/>
    <property type="project" value="InterPro"/>
</dbReference>
<feature type="compositionally biased region" description="Basic and acidic residues" evidence="3">
    <location>
        <begin position="193"/>
        <end position="205"/>
    </location>
</feature>
<dbReference type="SUPFAM" id="SSF53335">
    <property type="entry name" value="S-adenosyl-L-methionine-dependent methyltransferases"/>
    <property type="match status" value="1"/>
</dbReference>
<accession>A0A3P1SHW6</accession>
<evidence type="ECO:0000313" key="5">
    <source>
        <dbReference type="Proteomes" id="UP000280444"/>
    </source>
</evidence>
<reference evidence="4 5" key="1">
    <citation type="submission" date="2018-11" db="EMBL/GenBank/DDBJ databases">
        <title>Genomes From Bacteria Associated with the Canine Oral Cavity: a Test Case for Automated Genome-Based Taxonomic Assignment.</title>
        <authorList>
            <person name="Coil D.A."/>
            <person name="Jospin G."/>
            <person name="Darling A.E."/>
            <person name="Wallis C."/>
            <person name="Davis I.J."/>
            <person name="Harris S."/>
            <person name="Eisen J.A."/>
            <person name="Holcombe L.J."/>
            <person name="O'Flynn C."/>
        </authorList>
    </citation>
    <scope>NUCLEOTIDE SEQUENCE [LARGE SCALE GENOMIC DNA]</scope>
    <source>
        <strain evidence="4 5">OH770</strain>
    </source>
</reference>
<comment type="caution">
    <text evidence="4">The sequence shown here is derived from an EMBL/GenBank/DDBJ whole genome shotgun (WGS) entry which is preliminary data.</text>
</comment>
<dbReference type="NCBIfam" id="TIGR00095">
    <property type="entry name" value="16S rRNA (guanine(966)-N(2))-methyltransferase RsmD"/>
    <property type="match status" value="1"/>
</dbReference>
<dbReference type="Proteomes" id="UP000280444">
    <property type="component" value="Unassembled WGS sequence"/>
</dbReference>
<proteinExistence type="predicted"/>
<evidence type="ECO:0000313" key="4">
    <source>
        <dbReference type="EMBL" id="RRC96365.1"/>
    </source>
</evidence>
<keyword evidence="1 4" id="KW-0489">Methyltransferase</keyword>
<dbReference type="PIRSF" id="PIRSF004553">
    <property type="entry name" value="CHP00095"/>
    <property type="match status" value="1"/>
</dbReference>
<dbReference type="EC" id="2.1.1.171" evidence="4"/>
<name>A0A3P1SHW6_9ACTO</name>
<evidence type="ECO:0000256" key="3">
    <source>
        <dbReference type="SAM" id="MobiDB-lite"/>
    </source>
</evidence>
<feature type="region of interest" description="Disordered" evidence="3">
    <location>
        <begin position="193"/>
        <end position="212"/>
    </location>
</feature>
<keyword evidence="5" id="KW-1185">Reference proteome</keyword>
<evidence type="ECO:0000256" key="1">
    <source>
        <dbReference type="ARBA" id="ARBA00022603"/>
    </source>
</evidence>
<dbReference type="GO" id="GO:0052913">
    <property type="term" value="F:16S rRNA (guanine(966)-N(2))-methyltransferase activity"/>
    <property type="evidence" value="ECO:0007669"/>
    <property type="project" value="UniProtKB-EC"/>
</dbReference>
<dbReference type="InterPro" id="IPR029063">
    <property type="entry name" value="SAM-dependent_MTases_sf"/>
</dbReference>
<dbReference type="PROSITE" id="PS00092">
    <property type="entry name" value="N6_MTASE"/>
    <property type="match status" value="1"/>
</dbReference>
<protein>
    <submittedName>
        <fullName evidence="4">16S rRNA (Guanine(966)-N(2))-methyltransferase RsmD</fullName>
        <ecNumber evidence="4">2.1.1.171</ecNumber>
    </submittedName>
</protein>
<dbReference type="InterPro" id="IPR002052">
    <property type="entry name" value="DNA_methylase_N6_adenine_CS"/>
</dbReference>
<gene>
    <name evidence="4" type="primary">rsmD</name>
    <name evidence="4" type="ORF">EII11_01575</name>
</gene>
<dbReference type="PANTHER" id="PTHR43542">
    <property type="entry name" value="METHYLTRANSFERASE"/>
    <property type="match status" value="1"/>
</dbReference>
<dbReference type="AlphaFoldDB" id="A0A3P1SHW6"/>
<dbReference type="CDD" id="cd02440">
    <property type="entry name" value="AdoMet_MTases"/>
    <property type="match status" value="1"/>
</dbReference>
<dbReference type="RefSeq" id="WP_124867878.1">
    <property type="nucleotide sequence ID" value="NZ_RQZF01000001.1"/>
</dbReference>
<dbReference type="Gene3D" id="3.40.50.150">
    <property type="entry name" value="Vaccinia Virus protein VP39"/>
    <property type="match status" value="1"/>
</dbReference>